<accession>A0ABQ9IRN5</accession>
<comment type="caution">
    <text evidence="1">The sequence shown here is derived from an EMBL/GenBank/DDBJ whole genome shotgun (WGS) entry which is preliminary data.</text>
</comment>
<dbReference type="InterPro" id="IPR023214">
    <property type="entry name" value="HAD_sf"/>
</dbReference>
<dbReference type="Pfam" id="PF13344">
    <property type="entry name" value="Hydrolase_6"/>
    <property type="match status" value="1"/>
</dbReference>
<evidence type="ECO:0000313" key="1">
    <source>
        <dbReference type="EMBL" id="KAJ8961040.1"/>
    </source>
</evidence>
<organism evidence="1 2">
    <name type="scientific">Molorchus minor</name>
    <dbReference type="NCBI Taxonomy" id="1323400"/>
    <lineage>
        <taxon>Eukaryota</taxon>
        <taxon>Metazoa</taxon>
        <taxon>Ecdysozoa</taxon>
        <taxon>Arthropoda</taxon>
        <taxon>Hexapoda</taxon>
        <taxon>Insecta</taxon>
        <taxon>Pterygota</taxon>
        <taxon>Neoptera</taxon>
        <taxon>Endopterygota</taxon>
        <taxon>Coleoptera</taxon>
        <taxon>Polyphaga</taxon>
        <taxon>Cucujiformia</taxon>
        <taxon>Chrysomeloidea</taxon>
        <taxon>Cerambycidae</taxon>
        <taxon>Lamiinae</taxon>
        <taxon>Monochamini</taxon>
        <taxon>Molorchus</taxon>
    </lineage>
</organism>
<proteinExistence type="predicted"/>
<dbReference type="Gene3D" id="3.40.50.1000">
    <property type="entry name" value="HAD superfamily/HAD-like"/>
    <property type="match status" value="1"/>
</dbReference>
<dbReference type="EMBL" id="JAPWTJ010003176">
    <property type="protein sequence ID" value="KAJ8961040.1"/>
    <property type="molecule type" value="Genomic_DNA"/>
</dbReference>
<dbReference type="PANTHER" id="PTHR19288">
    <property type="entry name" value="4-NITROPHENYLPHOSPHATASE-RELATED"/>
    <property type="match status" value="1"/>
</dbReference>
<gene>
    <name evidence="1" type="ORF">NQ317_010390</name>
</gene>
<reference evidence="1" key="1">
    <citation type="journal article" date="2023" name="Insect Mol. Biol.">
        <title>Genome sequencing provides insights into the evolution of gene families encoding plant cell wall-degrading enzymes in longhorned beetles.</title>
        <authorList>
            <person name="Shin N.R."/>
            <person name="Okamura Y."/>
            <person name="Kirsch R."/>
            <person name="Pauchet Y."/>
        </authorList>
    </citation>
    <scope>NUCLEOTIDE SEQUENCE</scope>
    <source>
        <strain evidence="1">MMC_N1</strain>
    </source>
</reference>
<dbReference type="SUPFAM" id="SSF56784">
    <property type="entry name" value="HAD-like"/>
    <property type="match status" value="1"/>
</dbReference>
<dbReference type="Proteomes" id="UP001162164">
    <property type="component" value="Unassembled WGS sequence"/>
</dbReference>
<evidence type="ECO:0000313" key="2">
    <source>
        <dbReference type="Proteomes" id="UP001162164"/>
    </source>
</evidence>
<protein>
    <recommendedName>
        <fullName evidence="3">4-nitrophenylphosphatase</fullName>
    </recommendedName>
</protein>
<sequence length="218" mass="24438">MKNLAEVPKSEQVEFIKSFDHVLCDLDGVIWTQYKPIPGAPECIDSIKRLGKRVHYVSNNSTIQIENLKKILDSIGIKTDVEDIIIPIIAIIDYLKRIKFDRDLYVIGMTEIKNALRKSGFIIGDEGISHCEESIPSMITCISDNKNIGGVIIEFDINVNFMNIQKAITYLKRGDCIFVAGSSDARLPFGSHGILIGNTSTYVIVQLYCRKMPISLKV</sequence>
<dbReference type="InterPro" id="IPR006357">
    <property type="entry name" value="HAD-SF_hydro_IIA"/>
</dbReference>
<name>A0ABQ9IRN5_9CUCU</name>
<dbReference type="PANTHER" id="PTHR19288:SF4">
    <property type="entry name" value="RE04130P-RELATED"/>
    <property type="match status" value="1"/>
</dbReference>
<keyword evidence="2" id="KW-1185">Reference proteome</keyword>
<dbReference type="InterPro" id="IPR036412">
    <property type="entry name" value="HAD-like_sf"/>
</dbReference>
<evidence type="ECO:0008006" key="3">
    <source>
        <dbReference type="Google" id="ProtNLM"/>
    </source>
</evidence>